<dbReference type="Proteomes" id="UP000694846">
    <property type="component" value="Unplaced"/>
</dbReference>
<organism evidence="14 15">
    <name type="scientific">Sipha flava</name>
    <name type="common">yellow sugarcane aphid</name>
    <dbReference type="NCBI Taxonomy" id="143950"/>
    <lineage>
        <taxon>Eukaryota</taxon>
        <taxon>Metazoa</taxon>
        <taxon>Ecdysozoa</taxon>
        <taxon>Arthropoda</taxon>
        <taxon>Hexapoda</taxon>
        <taxon>Insecta</taxon>
        <taxon>Pterygota</taxon>
        <taxon>Neoptera</taxon>
        <taxon>Paraneoptera</taxon>
        <taxon>Hemiptera</taxon>
        <taxon>Sternorrhyncha</taxon>
        <taxon>Aphidomorpha</taxon>
        <taxon>Aphidoidea</taxon>
        <taxon>Aphididae</taxon>
        <taxon>Sipha</taxon>
    </lineage>
</organism>
<dbReference type="SUPFAM" id="SSF52374">
    <property type="entry name" value="Nucleotidylyl transferase"/>
    <property type="match status" value="1"/>
</dbReference>
<keyword evidence="7" id="KW-0067">ATP-binding</keyword>
<dbReference type="Gene3D" id="3.40.50.620">
    <property type="entry name" value="HUPs"/>
    <property type="match status" value="1"/>
</dbReference>
<dbReference type="CTD" id="36784"/>
<keyword evidence="14" id="KW-1185">Reference proteome</keyword>
<evidence type="ECO:0000256" key="7">
    <source>
        <dbReference type="ARBA" id="ARBA00022840"/>
    </source>
</evidence>
<feature type="coiled-coil region" evidence="12">
    <location>
        <begin position="625"/>
        <end position="665"/>
    </location>
</feature>
<dbReference type="GO" id="GO:0004817">
    <property type="term" value="F:cysteine-tRNA ligase activity"/>
    <property type="evidence" value="ECO:0007669"/>
    <property type="project" value="UniProtKB-EC"/>
</dbReference>
<evidence type="ECO:0000256" key="5">
    <source>
        <dbReference type="ARBA" id="ARBA00022741"/>
    </source>
</evidence>
<comment type="cofactor">
    <cofactor evidence="1">
        <name>Zn(2+)</name>
        <dbReference type="ChEBI" id="CHEBI:29105"/>
    </cofactor>
</comment>
<keyword evidence="5" id="KW-0547">Nucleotide-binding</keyword>
<dbReference type="GO" id="GO:0046872">
    <property type="term" value="F:metal ion binding"/>
    <property type="evidence" value="ECO:0007669"/>
    <property type="project" value="UniProtKB-KW"/>
</dbReference>
<protein>
    <recommendedName>
        <fullName evidence="11">Cysteine--tRNA ligase, cytoplasmic</fullName>
        <ecNumber evidence="2">6.1.1.16</ecNumber>
    </recommendedName>
    <alternativeName>
        <fullName evidence="10">Cysteinyl-tRNA synthetase</fullName>
    </alternativeName>
</protein>
<dbReference type="InterPro" id="IPR024909">
    <property type="entry name" value="Cys-tRNA/MSH_ligase"/>
</dbReference>
<name>A0A8B8GKN5_9HEMI</name>
<evidence type="ECO:0000313" key="15">
    <source>
        <dbReference type="RefSeq" id="XP_025423510.1"/>
    </source>
</evidence>
<dbReference type="OrthoDB" id="438179at2759"/>
<keyword evidence="4" id="KW-0479">Metal-binding</keyword>
<evidence type="ECO:0000256" key="1">
    <source>
        <dbReference type="ARBA" id="ARBA00001947"/>
    </source>
</evidence>
<evidence type="ECO:0000256" key="12">
    <source>
        <dbReference type="SAM" id="Coils"/>
    </source>
</evidence>
<dbReference type="InterPro" id="IPR032678">
    <property type="entry name" value="tRNA-synt_1_cat_dom"/>
</dbReference>
<dbReference type="NCBIfam" id="TIGR00435">
    <property type="entry name" value="cysS"/>
    <property type="match status" value="1"/>
</dbReference>
<evidence type="ECO:0000259" key="13">
    <source>
        <dbReference type="Pfam" id="PF01406"/>
    </source>
</evidence>
<keyword evidence="3 15" id="KW-0436">Ligase</keyword>
<proteinExistence type="inferred from homology"/>
<dbReference type="GO" id="GO:0006423">
    <property type="term" value="P:cysteinyl-tRNA aminoacylation"/>
    <property type="evidence" value="ECO:0007669"/>
    <property type="project" value="InterPro"/>
</dbReference>
<dbReference type="GeneID" id="112692902"/>
<evidence type="ECO:0000256" key="8">
    <source>
        <dbReference type="ARBA" id="ARBA00022917"/>
    </source>
</evidence>
<dbReference type="CDD" id="cd00672">
    <property type="entry name" value="CysRS_core"/>
    <property type="match status" value="1"/>
</dbReference>
<dbReference type="InterPro" id="IPR014729">
    <property type="entry name" value="Rossmann-like_a/b/a_fold"/>
</dbReference>
<evidence type="ECO:0000256" key="6">
    <source>
        <dbReference type="ARBA" id="ARBA00022833"/>
    </source>
</evidence>
<feature type="domain" description="tRNA synthetases class I catalytic" evidence="13">
    <location>
        <begin position="35"/>
        <end position="434"/>
    </location>
</feature>
<dbReference type="HAMAP" id="MF_00041">
    <property type="entry name" value="Cys_tRNA_synth"/>
    <property type="match status" value="1"/>
</dbReference>
<dbReference type="SUPFAM" id="SSF47323">
    <property type="entry name" value="Anticodon-binding domain of a subclass of class I aminoacyl-tRNA synthetases"/>
    <property type="match status" value="1"/>
</dbReference>
<keyword evidence="8" id="KW-0648">Protein biosynthesis</keyword>
<dbReference type="PANTHER" id="PTHR10890:SF3">
    <property type="entry name" value="CYSTEINE--TRNA LIGASE, CYTOPLASMIC"/>
    <property type="match status" value="1"/>
</dbReference>
<evidence type="ECO:0000256" key="11">
    <source>
        <dbReference type="ARBA" id="ARBA00039362"/>
    </source>
</evidence>
<accession>A0A8B8GKN5</accession>
<evidence type="ECO:0000256" key="10">
    <source>
        <dbReference type="ARBA" id="ARBA00031499"/>
    </source>
</evidence>
<dbReference type="AlphaFoldDB" id="A0A8B8GKN5"/>
<keyword evidence="6" id="KW-0862">Zinc</keyword>
<dbReference type="Pfam" id="PF01406">
    <property type="entry name" value="tRNA-synt_1e"/>
    <property type="match status" value="1"/>
</dbReference>
<keyword evidence="9" id="KW-0030">Aminoacyl-tRNA synthetase</keyword>
<evidence type="ECO:0000256" key="2">
    <source>
        <dbReference type="ARBA" id="ARBA00012832"/>
    </source>
</evidence>
<dbReference type="PANTHER" id="PTHR10890">
    <property type="entry name" value="CYSTEINYL-TRNA SYNTHETASE"/>
    <property type="match status" value="1"/>
</dbReference>
<gene>
    <name evidence="15" type="primary">LOC112692902</name>
</gene>
<sequence length="725" mass="82496">MASTKRTQPAWSSGDVAETCRLKLFNSLTRKKEVFVPKNGNKVNWYSCGPTVYDASHMGHARSYITFDILRRVMKDYFHYDVEYVMNITDIDDKIIRRARQLHLFEEYVKNATDCKAVQKDVLLALDDLKKDFEQVDPEKKAMTLKAIEKLTLVSQLVVNSTVNNLQSILNEIKDPFGAYLDKFNTEDIFDNNIFESLPRFWESDFHSNMASLNILPPDKLSRVSEYIPDIIAYIETIIKNGYAYESNGSVYFDVVAFDSKPIHHYAKLVPEAYGDTKSLQDGEGDLSGSTVNEKRSPNDFALWKKSKKGEPWWESVWGKGRPGWHIECSVMASSILGQTLDIHTGGIDLKFPHHDNEIAQAEAYYNNEEWVRYFLHSGHLTISGCKMSKSLKNFITIGDALKNHSSRQLRIAFLLHSWKDTLDYGESTMESAMACEKILNEFFLNVKNVTRRVNVQALTVGYSKWLPSEVELSKKFNICKENIHAALCDNIDTKTVLEVIRECISSCNIYLRDCDSSTVNHLLLLNIAKYITGILKIFGIQTADEIGFPIGDGNSSNNVETIVTPYLNILSDFRDSVRSIARSAGSTDILILCDKLRDEILPDSGVRLEDFDGKPTAIKFVGREAIMNERKAKAKAEVDKLAEKERKKKELEIARAKKEELKKIHPKDLFKLETDKYSEFDENGIPVVDNQGNKISKGLTKKLQKIQSAHAALHKEYLESIEKI</sequence>
<dbReference type="EC" id="6.1.1.16" evidence="2"/>
<reference evidence="15" key="1">
    <citation type="submission" date="2025-08" db="UniProtKB">
        <authorList>
            <consortium name="RefSeq"/>
        </authorList>
    </citation>
    <scope>IDENTIFICATION</scope>
    <source>
        <tissue evidence="15">Whole body</tissue>
    </source>
</reference>
<evidence type="ECO:0000256" key="9">
    <source>
        <dbReference type="ARBA" id="ARBA00023146"/>
    </source>
</evidence>
<dbReference type="InterPro" id="IPR015803">
    <property type="entry name" value="Cys-tRNA-ligase"/>
</dbReference>
<dbReference type="GO" id="GO:0005737">
    <property type="term" value="C:cytoplasm"/>
    <property type="evidence" value="ECO:0007669"/>
    <property type="project" value="TreeGrafter"/>
</dbReference>
<evidence type="ECO:0000256" key="3">
    <source>
        <dbReference type="ARBA" id="ARBA00022598"/>
    </source>
</evidence>
<evidence type="ECO:0000256" key="4">
    <source>
        <dbReference type="ARBA" id="ARBA00022723"/>
    </source>
</evidence>
<dbReference type="InterPro" id="IPR009080">
    <property type="entry name" value="tRNAsynth_Ia_anticodon-bd"/>
</dbReference>
<dbReference type="GO" id="GO:0005524">
    <property type="term" value="F:ATP binding"/>
    <property type="evidence" value="ECO:0007669"/>
    <property type="project" value="UniProtKB-KW"/>
</dbReference>
<dbReference type="PRINTS" id="PR00983">
    <property type="entry name" value="TRNASYNTHCYS"/>
</dbReference>
<evidence type="ECO:0000313" key="14">
    <source>
        <dbReference type="Proteomes" id="UP000694846"/>
    </source>
</evidence>
<dbReference type="RefSeq" id="XP_025423510.1">
    <property type="nucleotide sequence ID" value="XM_025567725.1"/>
</dbReference>
<keyword evidence="12" id="KW-0175">Coiled coil</keyword>